<dbReference type="PROSITE" id="PS51257">
    <property type="entry name" value="PROKAR_LIPOPROTEIN"/>
    <property type="match status" value="1"/>
</dbReference>
<dbReference type="RefSeq" id="WP_311683393.1">
    <property type="nucleotide sequence ID" value="NZ_JAVRHM010000007.1"/>
</dbReference>
<keyword evidence="1" id="KW-0732">Signal</keyword>
<dbReference type="InterPro" id="IPR029046">
    <property type="entry name" value="LolA/LolB/LppX"/>
</dbReference>
<evidence type="ECO:0000256" key="1">
    <source>
        <dbReference type="ARBA" id="ARBA00022729"/>
    </source>
</evidence>
<evidence type="ECO:0000313" key="2">
    <source>
        <dbReference type="EMBL" id="MDT0689651.1"/>
    </source>
</evidence>
<dbReference type="SUPFAM" id="SSF89392">
    <property type="entry name" value="Prokaryotic lipoproteins and lipoprotein localization factors"/>
    <property type="match status" value="1"/>
</dbReference>
<reference evidence="2 3" key="1">
    <citation type="submission" date="2023-09" db="EMBL/GenBank/DDBJ databases">
        <authorList>
            <person name="Rey-Velasco X."/>
        </authorList>
    </citation>
    <scope>NUCLEOTIDE SEQUENCE [LARGE SCALE GENOMIC DNA]</scope>
    <source>
        <strain evidence="2 3">F188</strain>
    </source>
</reference>
<keyword evidence="3" id="KW-1185">Reference proteome</keyword>
<dbReference type="Pfam" id="PF14125">
    <property type="entry name" value="DUF4292"/>
    <property type="match status" value="1"/>
</dbReference>
<sequence>MYKRIAVLLVLAVVLVSCGGGRGAKKIVTKDAEAVNIIARHYDNEIQYNTVSGKLKAVYQDEEKTQSVNLSFRMEKDKAIWMSATVLGFPIAKVYITPNSVSYYEKISKSYFDGDFSLISEWLGTPLDFNKLQNLLIGQAIYDLREDAYEMVQSPRGYQFLPEEMGRIKKMFLLDPSHLKASAQQLAQESESRSVTVTYSNYQTINGKVFPENIKIIANEGGQPTNIEITYRSVVFDEEVSFPFDIPSGYDEISVK</sequence>
<gene>
    <name evidence="2" type="ORF">RM549_07630</name>
</gene>
<dbReference type="EMBL" id="JAVRHM010000007">
    <property type="protein sequence ID" value="MDT0689651.1"/>
    <property type="molecule type" value="Genomic_DNA"/>
</dbReference>
<dbReference type="Proteomes" id="UP001261624">
    <property type="component" value="Unassembled WGS sequence"/>
</dbReference>
<name>A0ABU3E0X7_9FLAO</name>
<dbReference type="Gene3D" id="2.50.20.10">
    <property type="entry name" value="Lipoprotein localisation LolA/LolB/LppX"/>
    <property type="match status" value="1"/>
</dbReference>
<evidence type="ECO:0000313" key="3">
    <source>
        <dbReference type="Proteomes" id="UP001261624"/>
    </source>
</evidence>
<proteinExistence type="predicted"/>
<comment type="caution">
    <text evidence="2">The sequence shown here is derived from an EMBL/GenBank/DDBJ whole genome shotgun (WGS) entry which is preliminary data.</text>
</comment>
<protein>
    <submittedName>
        <fullName evidence="2">DUF4292 domain-containing protein</fullName>
    </submittedName>
</protein>
<dbReference type="InterPro" id="IPR025634">
    <property type="entry name" value="DUF4292"/>
</dbReference>
<accession>A0ABU3E0X7</accession>
<organism evidence="2 3">
    <name type="scientific">Autumnicola patrickiae</name>
    <dbReference type="NCBI Taxonomy" id="3075591"/>
    <lineage>
        <taxon>Bacteria</taxon>
        <taxon>Pseudomonadati</taxon>
        <taxon>Bacteroidota</taxon>
        <taxon>Flavobacteriia</taxon>
        <taxon>Flavobacteriales</taxon>
        <taxon>Flavobacteriaceae</taxon>
        <taxon>Autumnicola</taxon>
    </lineage>
</organism>